<dbReference type="NCBIfam" id="NF005502">
    <property type="entry name" value="PRK07117.1"/>
    <property type="match status" value="1"/>
</dbReference>
<dbReference type="InterPro" id="IPR009081">
    <property type="entry name" value="PP-bd_ACP"/>
</dbReference>
<dbReference type="InterPro" id="IPR036736">
    <property type="entry name" value="ACP-like_sf"/>
</dbReference>
<evidence type="ECO:0000313" key="2">
    <source>
        <dbReference type="EMBL" id="MFC3195087.1"/>
    </source>
</evidence>
<keyword evidence="3" id="KW-1185">Reference proteome</keyword>
<feature type="domain" description="Carrier" evidence="1">
    <location>
        <begin position="1"/>
        <end position="79"/>
    </location>
</feature>
<dbReference type="Pfam" id="PF00550">
    <property type="entry name" value="PP-binding"/>
    <property type="match status" value="1"/>
</dbReference>
<dbReference type="PROSITE" id="PS50075">
    <property type="entry name" value="CARRIER"/>
    <property type="match status" value="1"/>
</dbReference>
<name>A0ABV7JI89_9GAMM</name>
<dbReference type="RefSeq" id="WP_077412980.1">
    <property type="nucleotide sequence ID" value="NZ_JBHRTS010000006.1"/>
</dbReference>
<gene>
    <name evidence="2" type="ORF">ACFODZ_12615</name>
</gene>
<dbReference type="EMBL" id="JBHRTS010000006">
    <property type="protein sequence ID" value="MFC3195087.1"/>
    <property type="molecule type" value="Genomic_DNA"/>
</dbReference>
<dbReference type="Proteomes" id="UP001595533">
    <property type="component" value="Unassembled WGS sequence"/>
</dbReference>
<evidence type="ECO:0000259" key="1">
    <source>
        <dbReference type="PROSITE" id="PS50075"/>
    </source>
</evidence>
<sequence length="79" mass="8635">MEKKEIFDAVVQNTTEVLPSLTAHEINSSDALKDLGANSMDRSEIVMMTLESLSLNVPLVELAGATNIGELVDLLYEKQ</sequence>
<evidence type="ECO:0000313" key="3">
    <source>
        <dbReference type="Proteomes" id="UP001595533"/>
    </source>
</evidence>
<dbReference type="SUPFAM" id="SSF47336">
    <property type="entry name" value="ACP-like"/>
    <property type="match status" value="1"/>
</dbReference>
<organism evidence="2 3">
    <name type="scientific">Marinicella sediminis</name>
    <dbReference type="NCBI Taxonomy" id="1792834"/>
    <lineage>
        <taxon>Bacteria</taxon>
        <taxon>Pseudomonadati</taxon>
        <taxon>Pseudomonadota</taxon>
        <taxon>Gammaproteobacteria</taxon>
        <taxon>Lysobacterales</taxon>
        <taxon>Marinicellaceae</taxon>
        <taxon>Marinicella</taxon>
    </lineage>
</organism>
<protein>
    <submittedName>
        <fullName evidence="2">Acyl carrier protein</fullName>
    </submittedName>
</protein>
<reference evidence="3" key="1">
    <citation type="journal article" date="2019" name="Int. J. Syst. Evol. Microbiol.">
        <title>The Global Catalogue of Microorganisms (GCM) 10K type strain sequencing project: providing services to taxonomists for standard genome sequencing and annotation.</title>
        <authorList>
            <consortium name="The Broad Institute Genomics Platform"/>
            <consortium name="The Broad Institute Genome Sequencing Center for Infectious Disease"/>
            <person name="Wu L."/>
            <person name="Ma J."/>
        </authorList>
    </citation>
    <scope>NUCLEOTIDE SEQUENCE [LARGE SCALE GENOMIC DNA]</scope>
    <source>
        <strain evidence="3">KCTC 42953</strain>
    </source>
</reference>
<comment type="caution">
    <text evidence="2">The sequence shown here is derived from an EMBL/GenBank/DDBJ whole genome shotgun (WGS) entry which is preliminary data.</text>
</comment>
<accession>A0ABV7JI89</accession>
<proteinExistence type="predicted"/>
<dbReference type="Gene3D" id="1.10.1200.10">
    <property type="entry name" value="ACP-like"/>
    <property type="match status" value="1"/>
</dbReference>